<feature type="region of interest" description="Disordered" evidence="6">
    <location>
        <begin position="256"/>
        <end position="277"/>
    </location>
</feature>
<name>A0A810N6M8_9ACTN</name>
<dbReference type="InterPro" id="IPR005158">
    <property type="entry name" value="BTAD"/>
</dbReference>
<dbReference type="InterPro" id="IPR016032">
    <property type="entry name" value="Sig_transdc_resp-reg_C-effctor"/>
</dbReference>
<dbReference type="SUPFAM" id="SSF46894">
    <property type="entry name" value="C-terminal effector domain of the bipartite response regulators"/>
    <property type="match status" value="1"/>
</dbReference>
<dbReference type="AlphaFoldDB" id="A0A810N6M8"/>
<dbReference type="Gene3D" id="3.40.50.300">
    <property type="entry name" value="P-loop containing nucleotide triphosphate hydrolases"/>
    <property type="match status" value="1"/>
</dbReference>
<dbReference type="Gene3D" id="1.25.40.10">
    <property type="entry name" value="Tetratricopeptide repeat domain"/>
    <property type="match status" value="1"/>
</dbReference>
<keyword evidence="9" id="KW-1185">Reference proteome</keyword>
<protein>
    <recommendedName>
        <fullName evidence="7">OmpR/PhoB-type domain-containing protein</fullName>
    </recommendedName>
</protein>
<dbReference type="GO" id="GO:0003677">
    <property type="term" value="F:DNA binding"/>
    <property type="evidence" value="ECO:0007669"/>
    <property type="project" value="UniProtKB-UniRule"/>
</dbReference>
<evidence type="ECO:0000259" key="7">
    <source>
        <dbReference type="PROSITE" id="PS51755"/>
    </source>
</evidence>
<evidence type="ECO:0000256" key="5">
    <source>
        <dbReference type="PROSITE-ProRule" id="PRU01091"/>
    </source>
</evidence>
<dbReference type="PANTHER" id="PTHR35807:SF1">
    <property type="entry name" value="TRANSCRIPTIONAL REGULATOR REDD"/>
    <property type="match status" value="1"/>
</dbReference>
<proteinExistence type="inferred from homology"/>
<evidence type="ECO:0000256" key="2">
    <source>
        <dbReference type="ARBA" id="ARBA00023015"/>
    </source>
</evidence>
<dbReference type="InterPro" id="IPR051677">
    <property type="entry name" value="AfsR-DnrI-RedD_regulator"/>
</dbReference>
<organism evidence="8 9">
    <name type="scientific">Polymorphospora rubra</name>
    <dbReference type="NCBI Taxonomy" id="338584"/>
    <lineage>
        <taxon>Bacteria</taxon>
        <taxon>Bacillati</taxon>
        <taxon>Actinomycetota</taxon>
        <taxon>Actinomycetes</taxon>
        <taxon>Micromonosporales</taxon>
        <taxon>Micromonosporaceae</taxon>
        <taxon>Polymorphospora</taxon>
    </lineage>
</organism>
<dbReference type="InterPro" id="IPR036388">
    <property type="entry name" value="WH-like_DNA-bd_sf"/>
</dbReference>
<gene>
    <name evidence="8" type="ORF">Prubr_44490</name>
</gene>
<dbReference type="EMBL" id="AP023359">
    <property type="protein sequence ID" value="BCJ67428.1"/>
    <property type="molecule type" value="Genomic_DNA"/>
</dbReference>
<reference evidence="8" key="1">
    <citation type="submission" date="2020-08" db="EMBL/GenBank/DDBJ databases">
        <title>Whole genome shotgun sequence of Polymorphospora rubra NBRC 101157.</title>
        <authorList>
            <person name="Komaki H."/>
            <person name="Tamura T."/>
        </authorList>
    </citation>
    <scope>NUCLEOTIDE SEQUENCE</scope>
    <source>
        <strain evidence="8">NBRC 101157</strain>
    </source>
</reference>
<keyword evidence="2" id="KW-0805">Transcription regulation</keyword>
<dbReference type="InterPro" id="IPR011990">
    <property type="entry name" value="TPR-like_helical_dom_sf"/>
</dbReference>
<evidence type="ECO:0000256" key="3">
    <source>
        <dbReference type="ARBA" id="ARBA00023125"/>
    </source>
</evidence>
<dbReference type="PANTHER" id="PTHR35807">
    <property type="entry name" value="TRANSCRIPTIONAL REGULATOR REDD-RELATED"/>
    <property type="match status" value="1"/>
</dbReference>
<dbReference type="SUPFAM" id="SSF48452">
    <property type="entry name" value="TPR-like"/>
    <property type="match status" value="1"/>
</dbReference>
<dbReference type="PROSITE" id="PS51755">
    <property type="entry name" value="OMPR_PHOB"/>
    <property type="match status" value="1"/>
</dbReference>
<comment type="similarity">
    <text evidence="1">Belongs to the AfsR/DnrI/RedD regulatory family.</text>
</comment>
<dbReference type="GO" id="GO:0043531">
    <property type="term" value="F:ADP binding"/>
    <property type="evidence" value="ECO:0007669"/>
    <property type="project" value="InterPro"/>
</dbReference>
<keyword evidence="4" id="KW-0804">Transcription</keyword>
<dbReference type="GO" id="GO:0000160">
    <property type="term" value="P:phosphorelay signal transduction system"/>
    <property type="evidence" value="ECO:0007669"/>
    <property type="project" value="InterPro"/>
</dbReference>
<evidence type="ECO:0000313" key="9">
    <source>
        <dbReference type="Proteomes" id="UP000680866"/>
    </source>
</evidence>
<dbReference type="RefSeq" id="WP_212816763.1">
    <property type="nucleotide sequence ID" value="NZ_AP023359.1"/>
</dbReference>
<keyword evidence="3 5" id="KW-0238">DNA-binding</keyword>
<dbReference type="GO" id="GO:0006355">
    <property type="term" value="P:regulation of DNA-templated transcription"/>
    <property type="evidence" value="ECO:0007669"/>
    <property type="project" value="InterPro"/>
</dbReference>
<dbReference type="PRINTS" id="PR00364">
    <property type="entry name" value="DISEASERSIST"/>
</dbReference>
<evidence type="ECO:0000313" key="8">
    <source>
        <dbReference type="EMBL" id="BCJ67428.1"/>
    </source>
</evidence>
<dbReference type="Proteomes" id="UP000680866">
    <property type="component" value="Chromosome"/>
</dbReference>
<dbReference type="SMART" id="SM00862">
    <property type="entry name" value="Trans_reg_C"/>
    <property type="match status" value="1"/>
</dbReference>
<sequence length="618" mass="66084">MHTSRGPLSGRLEIRLLGPVEISDGDTWRGIGSAKQRALLVMLALKANQVVSLDQLVTELWDENPPASATSLVAGYAWRLRRALGDRAGRILTTRSPGYRLVAPPEALDIDEFERLISRAHADLAAGQPAAAADGFGTALGLWRGAPLADVRPTPMVVAEIARLEETRIAAVEARIGAELDLGRHAMLLPTLKVLVAEHPLRERLHAHLMTALYRDGQQAVALGAYRDLRRLLVDELGIEPSDTLRDLVQRMLRNDPSLRTPAPPVTLPRQRSVSTHRQPRFPVAPTKLFGRAGQLDQLVDAVRAGRLGLVHGHAGAGKTALAIQAAHRLAGGYPDGPVFVPMGASTPAGPAETDDILRTTAAALGVPAPPPGTAPAAGWRSLLAGRRVLVVFDDVGTAGQIRALGPLPPGCGYIATTRSGLTTLDGTTRVLVGALGRDEAFDMLRAHLGADRVDAERHAAAVLIGRCDHLPVAVRVAAARLAPRPNWTIESFTARLADPATRLDVLVCETMSVRECLAGGVRLLARRGDQLALRALRQLGPLDRQLVTVTGLAALLHQPAFTAEVTVEHLVDAGLAEALADGRYRFSGLVRAFAREPDRWPATDDLTEPDRVPHPGR</sequence>
<dbReference type="SUPFAM" id="SSF52540">
    <property type="entry name" value="P-loop containing nucleoside triphosphate hydrolases"/>
    <property type="match status" value="1"/>
</dbReference>
<evidence type="ECO:0000256" key="1">
    <source>
        <dbReference type="ARBA" id="ARBA00005820"/>
    </source>
</evidence>
<dbReference type="Pfam" id="PF03704">
    <property type="entry name" value="BTAD"/>
    <property type="match status" value="1"/>
</dbReference>
<accession>A0A810N6M8</accession>
<feature type="domain" description="OmpR/PhoB-type" evidence="7">
    <location>
        <begin position="4"/>
        <end position="103"/>
    </location>
</feature>
<evidence type="ECO:0000256" key="6">
    <source>
        <dbReference type="SAM" id="MobiDB-lite"/>
    </source>
</evidence>
<dbReference type="SMART" id="SM01043">
    <property type="entry name" value="BTAD"/>
    <property type="match status" value="1"/>
</dbReference>
<feature type="DNA-binding region" description="OmpR/PhoB-type" evidence="5">
    <location>
        <begin position="4"/>
        <end position="103"/>
    </location>
</feature>
<evidence type="ECO:0000256" key="4">
    <source>
        <dbReference type="ARBA" id="ARBA00023163"/>
    </source>
</evidence>
<dbReference type="Pfam" id="PF00486">
    <property type="entry name" value="Trans_reg_C"/>
    <property type="match status" value="1"/>
</dbReference>
<dbReference type="InterPro" id="IPR027417">
    <property type="entry name" value="P-loop_NTPase"/>
</dbReference>
<dbReference type="CDD" id="cd15831">
    <property type="entry name" value="BTAD"/>
    <property type="match status" value="1"/>
</dbReference>
<dbReference type="KEGG" id="pry:Prubr_44490"/>
<dbReference type="Gene3D" id="1.10.10.10">
    <property type="entry name" value="Winged helix-like DNA-binding domain superfamily/Winged helix DNA-binding domain"/>
    <property type="match status" value="1"/>
</dbReference>
<dbReference type="InterPro" id="IPR001867">
    <property type="entry name" value="OmpR/PhoB-type_DNA-bd"/>
</dbReference>